<dbReference type="SUPFAM" id="SSF110849">
    <property type="entry name" value="ParB/Sulfiredoxin"/>
    <property type="match status" value="1"/>
</dbReference>
<gene>
    <name evidence="3" type="ORF">ACFOOT_01870</name>
</gene>
<dbReference type="EMBL" id="JBHRYE010000003">
    <property type="protein sequence ID" value="MFC3670162.1"/>
    <property type="molecule type" value="Genomic_DNA"/>
</dbReference>
<keyword evidence="4" id="KW-1185">Reference proteome</keyword>
<feature type="domain" description="ParB-like N-terminal" evidence="2">
    <location>
        <begin position="14"/>
        <end position="118"/>
    </location>
</feature>
<evidence type="ECO:0000259" key="2">
    <source>
        <dbReference type="SMART" id="SM00470"/>
    </source>
</evidence>
<evidence type="ECO:0000313" key="3">
    <source>
        <dbReference type="EMBL" id="MFC3670162.1"/>
    </source>
</evidence>
<reference evidence="4" key="1">
    <citation type="journal article" date="2019" name="Int. J. Syst. Evol. Microbiol.">
        <title>The Global Catalogue of Microorganisms (GCM) 10K type strain sequencing project: providing services to taxonomists for standard genome sequencing and annotation.</title>
        <authorList>
            <consortium name="The Broad Institute Genomics Platform"/>
            <consortium name="The Broad Institute Genome Sequencing Center for Infectious Disease"/>
            <person name="Wu L."/>
            <person name="Ma J."/>
        </authorList>
    </citation>
    <scope>NUCLEOTIDE SEQUENCE [LARGE SCALE GENOMIC DNA]</scope>
    <source>
        <strain evidence="4">KCTC 42224</strain>
    </source>
</reference>
<dbReference type="Gene3D" id="3.90.1530.30">
    <property type="match status" value="1"/>
</dbReference>
<dbReference type="RefSeq" id="WP_191325016.1">
    <property type="nucleotide sequence ID" value="NZ_BMZP01000013.1"/>
</dbReference>
<dbReference type="SMART" id="SM00470">
    <property type="entry name" value="ParB"/>
    <property type="match status" value="1"/>
</dbReference>
<dbReference type="InterPro" id="IPR036086">
    <property type="entry name" value="ParB/Sulfiredoxin_sf"/>
</dbReference>
<comment type="caution">
    <text evidence="3">The sequence shown here is derived from an EMBL/GenBank/DDBJ whole genome shotgun (WGS) entry which is preliminary data.</text>
</comment>
<evidence type="ECO:0000313" key="4">
    <source>
        <dbReference type="Proteomes" id="UP001595683"/>
    </source>
</evidence>
<dbReference type="Gene3D" id="1.10.10.2830">
    <property type="match status" value="1"/>
</dbReference>
<dbReference type="Pfam" id="PF02195">
    <property type="entry name" value="ParB_N"/>
    <property type="match status" value="1"/>
</dbReference>
<feature type="compositionally biased region" description="Polar residues" evidence="1">
    <location>
        <begin position="415"/>
        <end position="427"/>
    </location>
</feature>
<organism evidence="3 4">
    <name type="scientific">Novosphingobium pokkalii</name>
    <dbReference type="NCBI Taxonomy" id="1770194"/>
    <lineage>
        <taxon>Bacteria</taxon>
        <taxon>Pseudomonadati</taxon>
        <taxon>Pseudomonadota</taxon>
        <taxon>Alphaproteobacteria</taxon>
        <taxon>Sphingomonadales</taxon>
        <taxon>Sphingomonadaceae</taxon>
        <taxon>Novosphingobium</taxon>
    </lineage>
</organism>
<dbReference type="PANTHER" id="PTHR33375:SF7">
    <property type="entry name" value="CHROMOSOME 2-PARTITIONING PROTEIN PARB-RELATED"/>
    <property type="match status" value="1"/>
</dbReference>
<protein>
    <submittedName>
        <fullName evidence="3">ParB/RepB/Spo0J family partition protein</fullName>
    </submittedName>
</protein>
<proteinExistence type="predicted"/>
<dbReference type="PANTHER" id="PTHR33375">
    <property type="entry name" value="CHROMOSOME-PARTITIONING PROTEIN PARB-RELATED"/>
    <property type="match status" value="1"/>
</dbReference>
<feature type="region of interest" description="Disordered" evidence="1">
    <location>
        <begin position="394"/>
        <end position="436"/>
    </location>
</feature>
<evidence type="ECO:0000256" key="1">
    <source>
        <dbReference type="SAM" id="MobiDB-lite"/>
    </source>
</evidence>
<dbReference type="Proteomes" id="UP001595683">
    <property type="component" value="Unassembled WGS sequence"/>
</dbReference>
<dbReference type="InterPro" id="IPR050336">
    <property type="entry name" value="Chromosome_partition/occlusion"/>
</dbReference>
<sequence length="705" mass="76935">MAKSVRKITLSPSRDIPLDRLILSQANVRRIKAGVTIGELAEDIARRTLLQSLSVRPVLDANGEETGMFEVPAGGRRFRALELLVKQKRLAKDAAVPCVVRFASDEVTAEEDSLAENTFREQLHPLDQFRAMQAMVDKGADVEAIAAHFMTTPAVVRQRLKLASVSPKLHEIYAEDGMTLEQLMAFSVSDDHARQEQVWELLAHSYNKSAGYIRARLTENSVRVADKRVRFVTLDAYVAAGGGVMRDLFEDDDGGWLTDPALLETLVAARLDLEADRIRTEGWKWVATAVDMPWNAAAGMRELVGVTAPMSVEEEARLQNLQAEAEALESEWADAPSLPDEISAQLDALDRQLGTLLDRPQMFTDEDIARAGAFLSVAADGSLLIERGYVKPEDEPADEVDEVAGNAPSAGDPTGESQSGGVEQTVPSGGGDNLESDVEDEVIKPLPDRLVAELTAWRTLALQDALARDPATAFAAVLHALVLDAFYPASRESCLQITASRASFAFAPADLKDSAPAQAISDRHTQWKARLPQSDRELWDTLLRLDNAEQSALFAHCASLVLNAQAEVVPKYDNGRVSRHSIERRLEHSHVLARAIGLDVVAAGWRPTVTGYFQSVTKPRILADVSEARGAQFADMIAHLKKPDMAREAERLLEEAAWLPEPMRTPAGGGSVVEHDGIEALPAFLQLPEPPAPDGEFDHYAIAAE</sequence>
<dbReference type="SUPFAM" id="SSF109709">
    <property type="entry name" value="KorB DNA-binding domain-like"/>
    <property type="match status" value="1"/>
</dbReference>
<dbReference type="InterPro" id="IPR003115">
    <property type="entry name" value="ParB_N"/>
</dbReference>
<accession>A0ABV7UZK8</accession>
<name>A0ABV7UZK8_9SPHN</name>
<dbReference type="CDD" id="cd16406">
    <property type="entry name" value="ParB_N_like"/>
    <property type="match status" value="1"/>
</dbReference>